<feature type="domain" description="TauD/TfdA-like" evidence="5">
    <location>
        <begin position="49"/>
        <end position="327"/>
    </location>
</feature>
<dbReference type="Pfam" id="PF02668">
    <property type="entry name" value="TauD"/>
    <property type="match status" value="1"/>
</dbReference>
<dbReference type="SUPFAM" id="SSF51197">
    <property type="entry name" value="Clavaminate synthase-like"/>
    <property type="match status" value="1"/>
</dbReference>
<dbReference type="GO" id="GO:0051213">
    <property type="term" value="F:dioxygenase activity"/>
    <property type="evidence" value="ECO:0007669"/>
    <property type="project" value="UniProtKB-KW"/>
</dbReference>
<name>A0ABN1YNZ7_9ACTN</name>
<dbReference type="InterPro" id="IPR003819">
    <property type="entry name" value="TauD/TfdA-like"/>
</dbReference>
<keyword evidence="2" id="KW-0560">Oxidoreductase</keyword>
<evidence type="ECO:0000256" key="3">
    <source>
        <dbReference type="ARBA" id="ARBA00023004"/>
    </source>
</evidence>
<keyword evidence="6" id="KW-0223">Dioxygenase</keyword>
<sequence length="352" mass="38689">MPQDTAPPPVLGPYTGRVEGSGGTRLVVYETSCTQPGAAPGGIEDWVVEHGAALTDLLDTVGAVLVRDCVHSPEQLSAVARRSGGELLSYTERSTPRSAVTGGVYTSTEYPASETITQHSESAYAGVFPHRLFFACFQAAETGGETPLADVREVTRRLPSDLLDRFRKLGIAYQRSYREGMGLTWQETFQTEDRAEVERYCAERGIELTWTDYGLRTSQRGPALVTDPGTGEECWFNQAHLFHVSNLPAATREALGELFPEEEMPRNATYGDGSPISDEEMDRVREAFDACTYAFPWQRGDLMLVNNLLQSHGRRPYTGERRTLVAMTGQVTVVRRADGAAVFDGPVLVDRA</sequence>
<comment type="caution">
    <text evidence="6">The sequence shown here is derived from an EMBL/GenBank/DDBJ whole genome shotgun (WGS) entry which is preliminary data.</text>
</comment>
<evidence type="ECO:0000256" key="2">
    <source>
        <dbReference type="ARBA" id="ARBA00023002"/>
    </source>
</evidence>
<evidence type="ECO:0000259" key="5">
    <source>
        <dbReference type="Pfam" id="PF02668"/>
    </source>
</evidence>
<evidence type="ECO:0000256" key="4">
    <source>
        <dbReference type="ARBA" id="ARBA00023194"/>
    </source>
</evidence>
<comment type="cofactor">
    <cofactor evidence="1">
        <name>Fe(2+)</name>
        <dbReference type="ChEBI" id="CHEBI:29033"/>
    </cofactor>
</comment>
<dbReference type="PANTHER" id="PTHR10696:SF56">
    <property type="entry name" value="TAUD_TFDA-LIKE DOMAIN-CONTAINING PROTEIN"/>
    <property type="match status" value="1"/>
</dbReference>
<dbReference type="RefSeq" id="WP_344009745.1">
    <property type="nucleotide sequence ID" value="NZ_BAAAIZ010000006.1"/>
</dbReference>
<proteinExistence type="predicted"/>
<organism evidence="6 7">
    <name type="scientific">Streptomyces thermospinosisporus</name>
    <dbReference type="NCBI Taxonomy" id="161482"/>
    <lineage>
        <taxon>Bacteria</taxon>
        <taxon>Bacillati</taxon>
        <taxon>Actinomycetota</taxon>
        <taxon>Actinomycetes</taxon>
        <taxon>Kitasatosporales</taxon>
        <taxon>Streptomycetaceae</taxon>
        <taxon>Streptomyces</taxon>
    </lineage>
</organism>
<evidence type="ECO:0000313" key="7">
    <source>
        <dbReference type="Proteomes" id="UP001500973"/>
    </source>
</evidence>
<evidence type="ECO:0000256" key="1">
    <source>
        <dbReference type="ARBA" id="ARBA00001954"/>
    </source>
</evidence>
<evidence type="ECO:0000313" key="6">
    <source>
        <dbReference type="EMBL" id="GAA1415487.1"/>
    </source>
</evidence>
<keyword evidence="3" id="KW-0408">Iron</keyword>
<dbReference type="PANTHER" id="PTHR10696">
    <property type="entry name" value="GAMMA-BUTYROBETAINE HYDROXYLASE-RELATED"/>
    <property type="match status" value="1"/>
</dbReference>
<dbReference type="InterPro" id="IPR050411">
    <property type="entry name" value="AlphaKG_dependent_hydroxylases"/>
</dbReference>
<dbReference type="EMBL" id="BAAAIZ010000006">
    <property type="protein sequence ID" value="GAA1415487.1"/>
    <property type="molecule type" value="Genomic_DNA"/>
</dbReference>
<dbReference type="Gene3D" id="3.60.130.10">
    <property type="entry name" value="Clavaminate synthase-like"/>
    <property type="match status" value="1"/>
</dbReference>
<keyword evidence="7" id="KW-1185">Reference proteome</keyword>
<dbReference type="InterPro" id="IPR042098">
    <property type="entry name" value="TauD-like_sf"/>
</dbReference>
<gene>
    <name evidence="6" type="ORF">GCM10009601_05230</name>
</gene>
<reference evidence="7" key="1">
    <citation type="journal article" date="2019" name="Int. J. Syst. Evol. Microbiol.">
        <title>The Global Catalogue of Microorganisms (GCM) 10K type strain sequencing project: providing services to taxonomists for standard genome sequencing and annotation.</title>
        <authorList>
            <consortium name="The Broad Institute Genomics Platform"/>
            <consortium name="The Broad Institute Genome Sequencing Center for Infectious Disease"/>
            <person name="Wu L."/>
            <person name="Ma J."/>
        </authorList>
    </citation>
    <scope>NUCLEOTIDE SEQUENCE [LARGE SCALE GENOMIC DNA]</scope>
    <source>
        <strain evidence="7">JCM 11756</strain>
    </source>
</reference>
<protein>
    <submittedName>
        <fullName evidence="6">TauD/TfdA family dioxygenase</fullName>
    </submittedName>
</protein>
<keyword evidence="4" id="KW-0045">Antibiotic biosynthesis</keyword>
<dbReference type="Proteomes" id="UP001500973">
    <property type="component" value="Unassembled WGS sequence"/>
</dbReference>
<accession>A0ABN1YNZ7</accession>